<proteinExistence type="predicted"/>
<dbReference type="EMBL" id="CAJNOB010000034">
    <property type="protein sequence ID" value="CAF0700718.1"/>
    <property type="molecule type" value="Genomic_DNA"/>
</dbReference>
<evidence type="ECO:0000313" key="2">
    <source>
        <dbReference type="EMBL" id="CAF0700718.1"/>
    </source>
</evidence>
<evidence type="ECO:0000313" key="3">
    <source>
        <dbReference type="Proteomes" id="UP000663859"/>
    </source>
</evidence>
<organism evidence="2 3">
    <name type="scientific">Candidatus Methylacidithermus pantelleriae</name>
    <dbReference type="NCBI Taxonomy" id="2744239"/>
    <lineage>
        <taxon>Bacteria</taxon>
        <taxon>Pseudomonadati</taxon>
        <taxon>Verrucomicrobiota</taxon>
        <taxon>Methylacidiphilae</taxon>
        <taxon>Methylacidiphilales</taxon>
        <taxon>Methylacidiphilaceae</taxon>
        <taxon>Candidatus Methylacidithermus</taxon>
    </lineage>
</organism>
<protein>
    <submittedName>
        <fullName evidence="2">Uncharacterized protein</fullName>
    </submittedName>
</protein>
<evidence type="ECO:0000256" key="1">
    <source>
        <dbReference type="SAM" id="MobiDB-lite"/>
    </source>
</evidence>
<feature type="region of interest" description="Disordered" evidence="1">
    <location>
        <begin position="17"/>
        <end position="42"/>
    </location>
</feature>
<gene>
    <name evidence="2" type="ORF">MPNT_40010</name>
</gene>
<dbReference type="AlphaFoldDB" id="A0A8J2BKN5"/>
<dbReference type="Proteomes" id="UP000663859">
    <property type="component" value="Unassembled WGS sequence"/>
</dbReference>
<keyword evidence="3" id="KW-1185">Reference proteome</keyword>
<comment type="caution">
    <text evidence="2">The sequence shown here is derived from an EMBL/GenBank/DDBJ whole genome shotgun (WGS) entry which is preliminary data.</text>
</comment>
<reference evidence="2" key="1">
    <citation type="submission" date="2021-02" db="EMBL/GenBank/DDBJ databases">
        <authorList>
            <person name="Cremers G."/>
            <person name="Picone N."/>
        </authorList>
    </citation>
    <scope>NUCLEOTIDE SEQUENCE</scope>
    <source>
        <strain evidence="2">PQ17</strain>
    </source>
</reference>
<sequence>MTLGSFFHYFPARGHRYASEPEQRSKKRLNGRDGPPKVRSLREGIGHPKWLAPITCLLSNG</sequence>
<accession>A0A8J2BKN5</accession>
<name>A0A8J2BKN5_9BACT</name>